<comment type="caution">
    <text evidence="2">The sequence shown here is derived from an EMBL/GenBank/DDBJ whole genome shotgun (WGS) entry which is preliminary data.</text>
</comment>
<gene>
    <name evidence="2" type="ORF">BS47DRAFT_1357719</name>
</gene>
<evidence type="ECO:0000313" key="2">
    <source>
        <dbReference type="EMBL" id="KAF9519965.1"/>
    </source>
</evidence>
<organism evidence="2 3">
    <name type="scientific">Hydnum rufescens UP504</name>
    <dbReference type="NCBI Taxonomy" id="1448309"/>
    <lineage>
        <taxon>Eukaryota</taxon>
        <taxon>Fungi</taxon>
        <taxon>Dikarya</taxon>
        <taxon>Basidiomycota</taxon>
        <taxon>Agaricomycotina</taxon>
        <taxon>Agaricomycetes</taxon>
        <taxon>Cantharellales</taxon>
        <taxon>Hydnaceae</taxon>
        <taxon>Hydnum</taxon>
    </lineage>
</organism>
<proteinExistence type="predicted"/>
<keyword evidence="3" id="KW-1185">Reference proteome</keyword>
<accession>A0A9P6B9D4</accession>
<dbReference type="EMBL" id="MU128914">
    <property type="protein sequence ID" value="KAF9519965.1"/>
    <property type="molecule type" value="Genomic_DNA"/>
</dbReference>
<reference evidence="2" key="1">
    <citation type="journal article" date="2020" name="Nat. Commun.">
        <title>Large-scale genome sequencing of mycorrhizal fungi provides insights into the early evolution of symbiotic traits.</title>
        <authorList>
            <person name="Miyauchi S."/>
            <person name="Kiss E."/>
            <person name="Kuo A."/>
            <person name="Drula E."/>
            <person name="Kohler A."/>
            <person name="Sanchez-Garcia M."/>
            <person name="Morin E."/>
            <person name="Andreopoulos B."/>
            <person name="Barry K.W."/>
            <person name="Bonito G."/>
            <person name="Buee M."/>
            <person name="Carver A."/>
            <person name="Chen C."/>
            <person name="Cichocki N."/>
            <person name="Clum A."/>
            <person name="Culley D."/>
            <person name="Crous P.W."/>
            <person name="Fauchery L."/>
            <person name="Girlanda M."/>
            <person name="Hayes R.D."/>
            <person name="Keri Z."/>
            <person name="LaButti K."/>
            <person name="Lipzen A."/>
            <person name="Lombard V."/>
            <person name="Magnuson J."/>
            <person name="Maillard F."/>
            <person name="Murat C."/>
            <person name="Nolan M."/>
            <person name="Ohm R.A."/>
            <person name="Pangilinan J."/>
            <person name="Pereira M.F."/>
            <person name="Perotto S."/>
            <person name="Peter M."/>
            <person name="Pfister S."/>
            <person name="Riley R."/>
            <person name="Sitrit Y."/>
            <person name="Stielow J.B."/>
            <person name="Szollosi G."/>
            <person name="Zifcakova L."/>
            <person name="Stursova M."/>
            <person name="Spatafora J.W."/>
            <person name="Tedersoo L."/>
            <person name="Vaario L.M."/>
            <person name="Yamada A."/>
            <person name="Yan M."/>
            <person name="Wang P."/>
            <person name="Xu J."/>
            <person name="Bruns T."/>
            <person name="Baldrian P."/>
            <person name="Vilgalys R."/>
            <person name="Dunand C."/>
            <person name="Henrissat B."/>
            <person name="Grigoriev I.V."/>
            <person name="Hibbett D."/>
            <person name="Nagy L.G."/>
            <person name="Martin F.M."/>
        </authorList>
    </citation>
    <scope>NUCLEOTIDE SEQUENCE</scope>
    <source>
        <strain evidence="2">UP504</strain>
    </source>
</reference>
<evidence type="ECO:0000256" key="1">
    <source>
        <dbReference type="SAM" id="MobiDB-lite"/>
    </source>
</evidence>
<dbReference type="AlphaFoldDB" id="A0A9P6B9D4"/>
<protein>
    <submittedName>
        <fullName evidence="2">Uncharacterized protein</fullName>
    </submittedName>
</protein>
<name>A0A9P6B9D4_9AGAM</name>
<sequence length="191" mass="20904">MPPNQRPKHDMPRTPPGQNPVTGTHGMRLQVPQMNHTPTLAGSFSLHKTSPEASTDKAQGTTLMYAATQKPSPQTPTMTAMASQIQYHTPAAAGAFSHETPMQRMHLGEILECAQPHKTSTLDYLQYNDATHLPKWVPPLCDTPPNEWVCGNTWCLLPPWPSPQIPATDMTLGKAPSPLQKITPETGWATV</sequence>
<evidence type="ECO:0000313" key="3">
    <source>
        <dbReference type="Proteomes" id="UP000886523"/>
    </source>
</evidence>
<dbReference type="Proteomes" id="UP000886523">
    <property type="component" value="Unassembled WGS sequence"/>
</dbReference>
<feature type="region of interest" description="Disordered" evidence="1">
    <location>
        <begin position="1"/>
        <end position="26"/>
    </location>
</feature>